<sequence length="163" mass="16485">MSTQKLTTEAKKTGATVLGFLGGSVAMKKITHPVAALAVTAAGIYGAANAASPTVKAMATGAAVAGGFKLVSNVANKVPALNAFVPNLNGLGEGPQVVYDQEGNPYAVDGAAMNGMGEMYIDPETGEVMELSGAQMGEAEYDDEYDEYDGTAGVGTADVDETI</sequence>
<evidence type="ECO:0000313" key="2">
    <source>
        <dbReference type="Proteomes" id="UP001348817"/>
    </source>
</evidence>
<reference evidence="1 2" key="1">
    <citation type="submission" date="2021-12" db="EMBL/GenBank/DDBJ databases">
        <title>Genome sequencing of bacteria with rrn-lacking chromosome and rrn-plasmid.</title>
        <authorList>
            <person name="Anda M."/>
            <person name="Iwasaki W."/>
        </authorList>
    </citation>
    <scope>NUCLEOTIDE SEQUENCE [LARGE SCALE GENOMIC DNA]</scope>
    <source>
        <strain evidence="1 2">DSM 100852</strain>
    </source>
</reference>
<dbReference type="EMBL" id="AP025314">
    <property type="protein sequence ID" value="BDD08559.1"/>
    <property type="molecule type" value="Genomic_DNA"/>
</dbReference>
<proteinExistence type="predicted"/>
<dbReference type="AlphaFoldDB" id="A0AAU9CQ88"/>
<protein>
    <submittedName>
        <fullName evidence="1">Uncharacterized protein</fullName>
    </submittedName>
</protein>
<accession>A0AAU9CQ88</accession>
<dbReference type="KEGG" id="fax:FUAX_09910"/>
<evidence type="ECO:0000313" key="1">
    <source>
        <dbReference type="EMBL" id="BDD08559.1"/>
    </source>
</evidence>
<dbReference type="Proteomes" id="UP001348817">
    <property type="component" value="Chromosome"/>
</dbReference>
<name>A0AAU9CQ88_9BACT</name>
<gene>
    <name evidence="1" type="ORF">FUAX_09910</name>
</gene>
<organism evidence="1 2">
    <name type="scientific">Fulvitalea axinellae</name>
    <dbReference type="NCBI Taxonomy" id="1182444"/>
    <lineage>
        <taxon>Bacteria</taxon>
        <taxon>Pseudomonadati</taxon>
        <taxon>Bacteroidota</taxon>
        <taxon>Cytophagia</taxon>
        <taxon>Cytophagales</taxon>
        <taxon>Persicobacteraceae</taxon>
        <taxon>Fulvitalea</taxon>
    </lineage>
</organism>
<keyword evidence="2" id="KW-1185">Reference proteome</keyword>